<dbReference type="AlphaFoldDB" id="A0A9P3GQG0"/>
<dbReference type="EMBL" id="BPQB01000088">
    <property type="protein sequence ID" value="GJE98474.1"/>
    <property type="molecule type" value="Genomic_DNA"/>
</dbReference>
<feature type="compositionally biased region" description="Basic and acidic residues" evidence="1">
    <location>
        <begin position="189"/>
        <end position="205"/>
    </location>
</feature>
<evidence type="ECO:0000313" key="3">
    <source>
        <dbReference type="Proteomes" id="UP000703269"/>
    </source>
</evidence>
<organism evidence="2 3">
    <name type="scientific">Phanerochaete sordida</name>
    <dbReference type="NCBI Taxonomy" id="48140"/>
    <lineage>
        <taxon>Eukaryota</taxon>
        <taxon>Fungi</taxon>
        <taxon>Dikarya</taxon>
        <taxon>Basidiomycota</taxon>
        <taxon>Agaricomycotina</taxon>
        <taxon>Agaricomycetes</taxon>
        <taxon>Polyporales</taxon>
        <taxon>Phanerochaetaceae</taxon>
        <taxon>Phanerochaete</taxon>
    </lineage>
</organism>
<proteinExistence type="predicted"/>
<accession>A0A9P3GQG0</accession>
<dbReference type="OrthoDB" id="10640677at2759"/>
<feature type="region of interest" description="Disordered" evidence="1">
    <location>
        <begin position="121"/>
        <end position="216"/>
    </location>
</feature>
<evidence type="ECO:0000313" key="2">
    <source>
        <dbReference type="EMBL" id="GJE98474.1"/>
    </source>
</evidence>
<feature type="compositionally biased region" description="Polar residues" evidence="1">
    <location>
        <begin position="127"/>
        <end position="151"/>
    </location>
</feature>
<gene>
    <name evidence="2" type="ORF">PsYK624_147060</name>
</gene>
<dbReference type="Proteomes" id="UP000703269">
    <property type="component" value="Unassembled WGS sequence"/>
</dbReference>
<protein>
    <submittedName>
        <fullName evidence="2">Uncharacterized protein</fullName>
    </submittedName>
</protein>
<evidence type="ECO:0000256" key="1">
    <source>
        <dbReference type="SAM" id="MobiDB-lite"/>
    </source>
</evidence>
<comment type="caution">
    <text evidence="2">The sequence shown here is derived from an EMBL/GenBank/DDBJ whole genome shotgun (WGS) entry which is preliminary data.</text>
</comment>
<name>A0A9P3GQG0_9APHY</name>
<sequence length="275" mass="30754">MGLEEHISGEDQLLEKPLDLAATSKNPLAELIQDARRSSRLCECEGRKDMTDHQLNRGKDCGSTSCSGLPMALVLTETTQKLLDKLLESAGTTVDVNIWGAWCQEVLRATKEELRFAEPKKQDIRTVVSQSPFASPSGGSSRTRATPSPQTRRARRPPSLYDGPARRRLGVRAPHAGHARAHARGQRTRACERGEPRLQGKESRNKTVQAVGGPRGRALHADVAANDIGERHRDPRWPCWSRAIHGNISIGLWSWPWQRKRSVDAPCSRFRFRRH</sequence>
<keyword evidence="3" id="KW-1185">Reference proteome</keyword>
<feature type="compositionally biased region" description="Basic residues" evidence="1">
    <location>
        <begin position="166"/>
        <end position="187"/>
    </location>
</feature>
<reference evidence="2 3" key="1">
    <citation type="submission" date="2021-08" db="EMBL/GenBank/DDBJ databases">
        <title>Draft Genome Sequence of Phanerochaete sordida strain YK-624.</title>
        <authorList>
            <person name="Mori T."/>
            <person name="Dohra H."/>
            <person name="Suzuki T."/>
            <person name="Kawagishi H."/>
            <person name="Hirai H."/>
        </authorList>
    </citation>
    <scope>NUCLEOTIDE SEQUENCE [LARGE SCALE GENOMIC DNA]</scope>
    <source>
        <strain evidence="2 3">YK-624</strain>
    </source>
</reference>